<feature type="domain" description="Class II aldolase/adducin N-terminal" evidence="1">
    <location>
        <begin position="214"/>
        <end position="389"/>
    </location>
</feature>
<evidence type="ECO:0000259" key="1">
    <source>
        <dbReference type="SMART" id="SM01007"/>
    </source>
</evidence>
<dbReference type="CDD" id="cd03116">
    <property type="entry name" value="MobB"/>
    <property type="match status" value="1"/>
</dbReference>
<dbReference type="InterPro" id="IPR001303">
    <property type="entry name" value="Aldolase_II/adducin_N"/>
</dbReference>
<dbReference type="InterPro" id="IPR052539">
    <property type="entry name" value="MGD_biosynthesis_adapter"/>
</dbReference>
<dbReference type="STRING" id="631362.Thi970DRAFT_01009"/>
<proteinExistence type="predicted"/>
<accession>H8YY23</accession>
<dbReference type="NCBIfam" id="TIGR00176">
    <property type="entry name" value="mobB"/>
    <property type="match status" value="1"/>
</dbReference>
<dbReference type="RefSeq" id="WP_009147433.1">
    <property type="nucleotide sequence ID" value="NZ_CP121471.1"/>
</dbReference>
<name>H8YY23_9GAMM</name>
<dbReference type="SUPFAM" id="SSF53639">
    <property type="entry name" value="AraD/HMP-PK domain-like"/>
    <property type="match status" value="1"/>
</dbReference>
<dbReference type="EMBL" id="JH603168">
    <property type="protein sequence ID" value="EIC23349.1"/>
    <property type="molecule type" value="Genomic_DNA"/>
</dbReference>
<dbReference type="InterPro" id="IPR004435">
    <property type="entry name" value="MobB_dom"/>
</dbReference>
<dbReference type="Pfam" id="PF03205">
    <property type="entry name" value="MobB"/>
    <property type="match status" value="1"/>
</dbReference>
<dbReference type="eggNOG" id="COG0235">
    <property type="taxonomic scope" value="Bacteria"/>
</dbReference>
<reference evidence="3" key="1">
    <citation type="submission" date="2011-06" db="EMBL/GenBank/DDBJ databases">
        <authorList>
            <consortium name="US DOE Joint Genome Institute (JGI-PGF)"/>
            <person name="Lucas S."/>
            <person name="Han J."/>
            <person name="Lapidus A."/>
            <person name="Cheng J.-F."/>
            <person name="Goodwin L."/>
            <person name="Pitluck S."/>
            <person name="Peters L."/>
            <person name="Land M.L."/>
            <person name="Hauser L."/>
            <person name="Vogl K."/>
            <person name="Liu Z."/>
            <person name="Overmann J."/>
            <person name="Frigaard N.-U."/>
            <person name="Bryant D.A."/>
            <person name="Woyke T.J."/>
        </authorList>
    </citation>
    <scope>NUCLEOTIDE SEQUENCE [LARGE SCALE GENOMIC DNA]</scope>
    <source>
        <strain evidence="3">970</strain>
    </source>
</reference>
<dbReference type="Proteomes" id="UP000002964">
    <property type="component" value="Unassembled WGS sequence"/>
</dbReference>
<evidence type="ECO:0000313" key="2">
    <source>
        <dbReference type="EMBL" id="EIC23349.1"/>
    </source>
</evidence>
<dbReference type="Pfam" id="PF00596">
    <property type="entry name" value="Aldolase_II"/>
    <property type="match status" value="1"/>
</dbReference>
<dbReference type="GO" id="GO:0005996">
    <property type="term" value="P:monosaccharide metabolic process"/>
    <property type="evidence" value="ECO:0007669"/>
    <property type="project" value="UniProtKB-ARBA"/>
</dbReference>
<dbReference type="SMART" id="SM01007">
    <property type="entry name" value="Aldolase_II"/>
    <property type="match status" value="1"/>
</dbReference>
<dbReference type="HOGENOM" id="CLU_685015_0_0_6"/>
<dbReference type="SUPFAM" id="SSF52540">
    <property type="entry name" value="P-loop containing nucleoside triphosphate hydrolases"/>
    <property type="match status" value="1"/>
</dbReference>
<dbReference type="GO" id="GO:0006777">
    <property type="term" value="P:Mo-molybdopterin cofactor biosynthetic process"/>
    <property type="evidence" value="ECO:0007669"/>
    <property type="project" value="InterPro"/>
</dbReference>
<dbReference type="Gene3D" id="3.40.225.10">
    <property type="entry name" value="Class II aldolase/adducin N-terminal domain"/>
    <property type="match status" value="1"/>
</dbReference>
<dbReference type="InterPro" id="IPR027417">
    <property type="entry name" value="P-loop_NTPase"/>
</dbReference>
<dbReference type="PANTHER" id="PTHR40072:SF1">
    <property type="entry name" value="MOLYBDOPTERIN-GUANINE DINUCLEOTIDE BIOSYNTHESIS ADAPTER PROTEIN"/>
    <property type="match status" value="1"/>
</dbReference>
<dbReference type="InterPro" id="IPR036409">
    <property type="entry name" value="Aldolase_II/adducin_N_sf"/>
</dbReference>
<dbReference type="AlphaFoldDB" id="H8YY23"/>
<dbReference type="PANTHER" id="PTHR40072">
    <property type="entry name" value="MOLYBDOPTERIN-GUANINE DINUCLEOTIDE BIOSYNTHESIS ADAPTER PROTEIN-RELATED"/>
    <property type="match status" value="1"/>
</dbReference>
<gene>
    <name evidence="2" type="ORF">Thi970DRAFT_01009</name>
</gene>
<dbReference type="Gene3D" id="3.40.50.300">
    <property type="entry name" value="P-loop containing nucleotide triphosphate hydrolases"/>
    <property type="match status" value="1"/>
</dbReference>
<keyword evidence="3" id="KW-1185">Reference proteome</keyword>
<sequence>MSRAVAHVGFAAPSGTGKTTLLTRLLPVLRARGLRLGYLKHAHHGFDLDTPGKDSYLLREAGASAVLIASSRRWALMQEGLPESERAEHRAASATGQDAPRLFDSLLSRFDPHVTDLVLIEGWHGASFPRIAVHRTASGLAFSRFDDPDLIAVATDAPEQVPGSLPKLALGEPEVIADFILNHPRVGLSASESPAPSRSFHDLSPACAPSNPREQLVFYYGLLRRHGYNDAQSGNASVRTDNGFLITPTGAGGDDLSPHELVACPLSGPIPEGASFDSLLHQLVYLNQPEARAILHSHGPYSIAASCGPGGGFMPVDFEGKHYFSQVPIVPIPDSFEDYIRDVPRRVSSALSASPIAMVSSHGVYAWGRTLREAYRWTGALEHSAQIKHLLTGGASQSCGCS</sequence>
<dbReference type="GO" id="GO:0005525">
    <property type="term" value="F:GTP binding"/>
    <property type="evidence" value="ECO:0007669"/>
    <property type="project" value="InterPro"/>
</dbReference>
<reference evidence="2 3" key="2">
    <citation type="submission" date="2011-11" db="EMBL/GenBank/DDBJ databases">
        <authorList>
            <consortium name="US DOE Joint Genome Institute"/>
            <person name="Lucas S."/>
            <person name="Han J."/>
            <person name="Lapidus A."/>
            <person name="Cheng J.-F."/>
            <person name="Goodwin L."/>
            <person name="Pitluck S."/>
            <person name="Peters L."/>
            <person name="Ovchinnikova G."/>
            <person name="Zhang X."/>
            <person name="Detter J.C."/>
            <person name="Han C."/>
            <person name="Tapia R."/>
            <person name="Land M."/>
            <person name="Hauser L."/>
            <person name="Kyrpides N."/>
            <person name="Ivanova N."/>
            <person name="Pagani I."/>
            <person name="Vogl K."/>
            <person name="Liu Z."/>
            <person name="Overmann J."/>
            <person name="Frigaard N.-U."/>
            <person name="Bryant D."/>
            <person name="Woyke T."/>
        </authorList>
    </citation>
    <scope>NUCLEOTIDE SEQUENCE [LARGE SCALE GENOMIC DNA]</scope>
    <source>
        <strain evidence="2 3">970</strain>
    </source>
</reference>
<organism evidence="2 3">
    <name type="scientific">Thiorhodovibrio frisius</name>
    <dbReference type="NCBI Taxonomy" id="631362"/>
    <lineage>
        <taxon>Bacteria</taxon>
        <taxon>Pseudomonadati</taxon>
        <taxon>Pseudomonadota</taxon>
        <taxon>Gammaproteobacteria</taxon>
        <taxon>Chromatiales</taxon>
        <taxon>Chromatiaceae</taxon>
        <taxon>Thiorhodovibrio</taxon>
    </lineage>
</organism>
<dbReference type="eggNOG" id="COG1763">
    <property type="taxonomic scope" value="Bacteria"/>
</dbReference>
<protein>
    <submittedName>
        <fullName evidence="2">Molybdopterin-guanine dinucleotide biosynthesis protein MobB</fullName>
    </submittedName>
</protein>
<evidence type="ECO:0000313" key="3">
    <source>
        <dbReference type="Proteomes" id="UP000002964"/>
    </source>
</evidence>